<keyword evidence="1" id="KW-0808">Transferase</keyword>
<protein>
    <submittedName>
        <fullName evidence="1">Acylneuraminate cytidylyltransferase family protein</fullName>
        <ecNumber evidence="1">2.7.7.-</ecNumber>
    </submittedName>
</protein>
<dbReference type="GO" id="GO:0016779">
    <property type="term" value="F:nucleotidyltransferase activity"/>
    <property type="evidence" value="ECO:0007669"/>
    <property type="project" value="UniProtKB-KW"/>
</dbReference>
<proteinExistence type="predicted"/>
<evidence type="ECO:0000313" key="2">
    <source>
        <dbReference type="Proteomes" id="UP001232725"/>
    </source>
</evidence>
<organism evidence="1 2">
    <name type="scientific">Arthrobacter horti</name>
    <dbReference type="NCBI Taxonomy" id="3068273"/>
    <lineage>
        <taxon>Bacteria</taxon>
        <taxon>Bacillati</taxon>
        <taxon>Actinomycetota</taxon>
        <taxon>Actinomycetes</taxon>
        <taxon>Micrococcales</taxon>
        <taxon>Micrococcaceae</taxon>
        <taxon>Arthrobacter</taxon>
    </lineage>
</organism>
<dbReference type="Proteomes" id="UP001232725">
    <property type="component" value="Unassembled WGS sequence"/>
</dbReference>
<dbReference type="InterPro" id="IPR003329">
    <property type="entry name" value="Cytidylyl_trans"/>
</dbReference>
<dbReference type="InterPro" id="IPR029044">
    <property type="entry name" value="Nucleotide-diphossugar_trans"/>
</dbReference>
<accession>A0ABT9INS0</accession>
<comment type="caution">
    <text evidence="1">The sequence shown here is derived from an EMBL/GenBank/DDBJ whole genome shotgun (WGS) entry which is preliminary data.</text>
</comment>
<dbReference type="EC" id="2.7.7.-" evidence="1"/>
<sequence>MNETLHRPSVLAVIPARGGSKGLPGKNIRPLLGKPLLAHSVALARELGPDVRCIVSTDDPAIADAARAAGADVPFQRPAELADDTAPMSVVLRHALTTMEEIDGTRYDMVLLLDPTSPTRNAEDVRAAIEQLRDSDGLDGVIAVSEPFFNPTWVGVRPSGDDSAVLERYSSEGTGVVRRQDVPRFLRINGSFYVWTAAFVRRLENSWFDEGRHGFVEVPETSAFSIDDEHEFRLVEAVVSAGLAPLPGHSTGTPAAGGLA</sequence>
<dbReference type="Pfam" id="PF02348">
    <property type="entry name" value="CTP_transf_3"/>
    <property type="match status" value="1"/>
</dbReference>
<name>A0ABT9INS0_9MICC</name>
<keyword evidence="2" id="KW-1185">Reference proteome</keyword>
<dbReference type="PANTHER" id="PTHR21485">
    <property type="entry name" value="HAD SUPERFAMILY MEMBERS CMAS AND KDSC"/>
    <property type="match status" value="1"/>
</dbReference>
<dbReference type="PANTHER" id="PTHR21485:SF6">
    <property type="entry name" value="N-ACYLNEURAMINATE CYTIDYLYLTRANSFERASE-RELATED"/>
    <property type="match status" value="1"/>
</dbReference>
<evidence type="ECO:0000313" key="1">
    <source>
        <dbReference type="EMBL" id="MDP5227243.1"/>
    </source>
</evidence>
<dbReference type="CDD" id="cd02513">
    <property type="entry name" value="CMP-NeuAc_Synthase"/>
    <property type="match status" value="1"/>
</dbReference>
<gene>
    <name evidence="1" type="ORF">Q9R02_08780</name>
</gene>
<dbReference type="RefSeq" id="WP_305996289.1">
    <property type="nucleotide sequence ID" value="NZ_JAVALS010000004.1"/>
</dbReference>
<dbReference type="EMBL" id="JAVALS010000004">
    <property type="protein sequence ID" value="MDP5227243.1"/>
    <property type="molecule type" value="Genomic_DNA"/>
</dbReference>
<dbReference type="InterPro" id="IPR050793">
    <property type="entry name" value="CMP-NeuNAc_synthase"/>
</dbReference>
<dbReference type="Gene3D" id="3.90.550.10">
    <property type="entry name" value="Spore Coat Polysaccharide Biosynthesis Protein SpsA, Chain A"/>
    <property type="match status" value="1"/>
</dbReference>
<reference evidence="1 2" key="1">
    <citation type="submission" date="2023-08" db="EMBL/GenBank/DDBJ databases">
        <title>Arthrobacter horti sp. nov., isolated from forest soil.</title>
        <authorList>
            <person name="Park M."/>
        </authorList>
    </citation>
    <scope>NUCLEOTIDE SEQUENCE [LARGE SCALE GENOMIC DNA]</scope>
    <source>
        <strain evidence="1 2">YJM1</strain>
    </source>
</reference>
<keyword evidence="1" id="KW-0548">Nucleotidyltransferase</keyword>
<dbReference type="SUPFAM" id="SSF53448">
    <property type="entry name" value="Nucleotide-diphospho-sugar transferases"/>
    <property type="match status" value="1"/>
</dbReference>